<proteinExistence type="predicted"/>
<dbReference type="Proteomes" id="UP000182814">
    <property type="component" value="Chromosome I"/>
</dbReference>
<keyword evidence="2" id="KW-1185">Reference proteome</keyword>
<evidence type="ECO:0000313" key="1">
    <source>
        <dbReference type="EMBL" id="SDT18534.1"/>
    </source>
</evidence>
<organism evidence="1 2">
    <name type="scientific">Pseudomonas lini</name>
    <dbReference type="NCBI Taxonomy" id="163011"/>
    <lineage>
        <taxon>Bacteria</taxon>
        <taxon>Pseudomonadati</taxon>
        <taxon>Pseudomonadota</taxon>
        <taxon>Gammaproteobacteria</taxon>
        <taxon>Pseudomonadales</taxon>
        <taxon>Pseudomonadaceae</taxon>
        <taxon>Pseudomonas</taxon>
    </lineage>
</organism>
<sequence length="216" mass="24267">MSLWRGLRIRAWAWAWAWVYIRFCGNGCYWFRSYSGLLGKAPSNQALLPLSFGASPRLAMPSLRSCSVGPPPSAIHGRGRLTRHPCRVAHCAEPPLGLSRGRIPQKHREAAYRPAYHFKRTHSPVMIVPTLRVGMHPVTLCVTIAQDSSLASRAERGASPAAFPRGAWERSEWERLLLLCFALLCFALAFDFDLDLPRRKAERRFCAVGTAARMPR</sequence>
<dbReference type="AlphaFoldDB" id="A0A1H1YAZ1"/>
<evidence type="ECO:0000313" key="2">
    <source>
        <dbReference type="Proteomes" id="UP000182814"/>
    </source>
</evidence>
<dbReference type="EMBL" id="LT629746">
    <property type="protein sequence ID" value="SDT18534.1"/>
    <property type="molecule type" value="Genomic_DNA"/>
</dbReference>
<protein>
    <submittedName>
        <fullName evidence="1">Uncharacterized protein</fullName>
    </submittedName>
</protein>
<reference evidence="2" key="1">
    <citation type="submission" date="2016-10" db="EMBL/GenBank/DDBJ databases">
        <authorList>
            <person name="Varghese N."/>
            <person name="Submissions S."/>
        </authorList>
    </citation>
    <scope>NUCLEOTIDE SEQUENCE [LARGE SCALE GENOMIC DNA]</scope>
    <source>
        <strain evidence="2">BS3782</strain>
    </source>
</reference>
<accession>A0A1H1YAZ1</accession>
<gene>
    <name evidence="1" type="ORF">SAMN04490191_3428</name>
</gene>
<name>A0A1H1YAZ1_9PSED</name>